<evidence type="ECO:0000313" key="3">
    <source>
        <dbReference type="Proteomes" id="UP001642484"/>
    </source>
</evidence>
<evidence type="ECO:0000313" key="2">
    <source>
        <dbReference type="EMBL" id="CAK9051906.1"/>
    </source>
</evidence>
<dbReference type="Proteomes" id="UP001642484">
    <property type="component" value="Unassembled WGS sequence"/>
</dbReference>
<name>A0ABP0MKG9_9DINO</name>
<sequence>MPSLRCHCSANFVLELLRCGQACKEFDAAYREVARKVQQRSLLRQRHPSMSQVIIARMDQSANEHTELIKGTPWLRFWQRLPHPLSADKKKRGVDVELRSVDTILDFLDEQEPVAGALPFRRALRAPKCAWTNEKRTTTTQTPQWLEAFKMGA</sequence>
<gene>
    <name evidence="1" type="ORF">CCMP2556_LOCUS26193</name>
    <name evidence="2" type="ORF">CCMP2556_LOCUS26259</name>
</gene>
<accession>A0ABP0MKG9</accession>
<comment type="caution">
    <text evidence="1">The sequence shown here is derived from an EMBL/GenBank/DDBJ whole genome shotgun (WGS) entry which is preliminary data.</text>
</comment>
<keyword evidence="3" id="KW-1185">Reference proteome</keyword>
<evidence type="ECO:0000313" key="1">
    <source>
        <dbReference type="EMBL" id="CAK9051698.1"/>
    </source>
</evidence>
<reference evidence="1 3" key="1">
    <citation type="submission" date="2024-02" db="EMBL/GenBank/DDBJ databases">
        <authorList>
            <person name="Chen Y."/>
            <person name="Shah S."/>
            <person name="Dougan E. K."/>
            <person name="Thang M."/>
            <person name="Chan C."/>
        </authorList>
    </citation>
    <scope>NUCLEOTIDE SEQUENCE [LARGE SCALE GENOMIC DNA]</scope>
</reference>
<dbReference type="EMBL" id="CAXAMN010018002">
    <property type="protein sequence ID" value="CAK9051698.1"/>
    <property type="molecule type" value="Genomic_DNA"/>
</dbReference>
<organism evidence="1 3">
    <name type="scientific">Durusdinium trenchii</name>
    <dbReference type="NCBI Taxonomy" id="1381693"/>
    <lineage>
        <taxon>Eukaryota</taxon>
        <taxon>Sar</taxon>
        <taxon>Alveolata</taxon>
        <taxon>Dinophyceae</taxon>
        <taxon>Suessiales</taxon>
        <taxon>Symbiodiniaceae</taxon>
        <taxon>Durusdinium</taxon>
    </lineage>
</organism>
<evidence type="ECO:0008006" key="4">
    <source>
        <dbReference type="Google" id="ProtNLM"/>
    </source>
</evidence>
<protein>
    <recommendedName>
        <fullName evidence="4">Selenoprotein O</fullName>
    </recommendedName>
</protein>
<dbReference type="EMBL" id="CAXAMN010018113">
    <property type="protein sequence ID" value="CAK9051906.1"/>
    <property type="molecule type" value="Genomic_DNA"/>
</dbReference>
<proteinExistence type="predicted"/>